<organism evidence="1 2">
    <name type="scientific">Mesonia hippocampi</name>
    <dbReference type="NCBI Taxonomy" id="1628250"/>
    <lineage>
        <taxon>Bacteria</taxon>
        <taxon>Pseudomonadati</taxon>
        <taxon>Bacteroidota</taxon>
        <taxon>Flavobacteriia</taxon>
        <taxon>Flavobacteriales</taxon>
        <taxon>Flavobacteriaceae</taxon>
        <taxon>Mesonia</taxon>
    </lineage>
</organism>
<dbReference type="EMBL" id="JACIFO010000003">
    <property type="protein sequence ID" value="MBB4118642.1"/>
    <property type="molecule type" value="Genomic_DNA"/>
</dbReference>
<evidence type="ECO:0000313" key="2">
    <source>
        <dbReference type="Proteomes" id="UP000553034"/>
    </source>
</evidence>
<accession>A0A840EH81</accession>
<sequence>MKINWNHIKTFALFAVLVFSYGFSAQRNSARKLEKINVIYTNDAQRFITEKTVDNLLIVNPDSLQNQTKESLDLNRLEQSLLSHPMLKGAEVYLEPTGTLGAIITQREPLARVFAEKNYYIDTDGLEMPLSINYSARVPVVAGINKEDIDKIYPLLQRIASDEFLKKHVVAIEKQKNKGYKMKLRRLTADVELGEVEKLDLKINNLKAFYKKALQEEVLENYKSISLKFDNQVVCVKNG</sequence>
<comment type="caution">
    <text evidence="1">The sequence shown here is derived from an EMBL/GenBank/DDBJ whole genome shotgun (WGS) entry which is preliminary data.</text>
</comment>
<evidence type="ECO:0000313" key="1">
    <source>
        <dbReference type="EMBL" id="MBB4118642.1"/>
    </source>
</evidence>
<keyword evidence="2" id="KW-1185">Reference proteome</keyword>
<dbReference type="Proteomes" id="UP000553034">
    <property type="component" value="Unassembled WGS sequence"/>
</dbReference>
<keyword evidence="1" id="KW-0132">Cell division</keyword>
<dbReference type="AlphaFoldDB" id="A0A840EH81"/>
<reference evidence="1 2" key="1">
    <citation type="submission" date="2020-08" db="EMBL/GenBank/DDBJ databases">
        <title>Genomic Encyclopedia of Type Strains, Phase IV (KMG-IV): sequencing the most valuable type-strain genomes for metagenomic binning, comparative biology and taxonomic classification.</title>
        <authorList>
            <person name="Goeker M."/>
        </authorList>
    </citation>
    <scope>NUCLEOTIDE SEQUENCE [LARGE SCALE GENOMIC DNA]</scope>
    <source>
        <strain evidence="1 2">DSM 29568</strain>
    </source>
</reference>
<name>A0A840EH81_9FLAO</name>
<dbReference type="GO" id="GO:0051301">
    <property type="term" value="P:cell division"/>
    <property type="evidence" value="ECO:0007669"/>
    <property type="project" value="UniProtKB-KW"/>
</dbReference>
<keyword evidence="1" id="KW-0131">Cell cycle</keyword>
<proteinExistence type="predicted"/>
<dbReference type="RefSeq" id="WP_183476922.1">
    <property type="nucleotide sequence ID" value="NZ_JACIFO010000003.1"/>
</dbReference>
<protein>
    <submittedName>
        <fullName evidence="1">Cell division protein FtsQ</fullName>
    </submittedName>
</protein>
<gene>
    <name evidence="1" type="ORF">GGR32_000922</name>
</gene>